<reference evidence="4" key="1">
    <citation type="journal article" date="2023" name="IMA Fungus">
        <title>Comparative genomic study of the Penicillium genus elucidates a diverse pangenome and 15 lateral gene transfer events.</title>
        <authorList>
            <person name="Petersen C."/>
            <person name="Sorensen T."/>
            <person name="Nielsen M.R."/>
            <person name="Sondergaard T.E."/>
            <person name="Sorensen J.L."/>
            <person name="Fitzpatrick D.A."/>
            <person name="Frisvad J.C."/>
            <person name="Nielsen K.L."/>
        </authorList>
    </citation>
    <scope>NUCLEOTIDE SEQUENCE</scope>
    <source>
        <strain evidence="4">IBT 15450</strain>
    </source>
</reference>
<dbReference type="InterPro" id="IPR046676">
    <property type="entry name" value="DUF6546"/>
</dbReference>
<dbReference type="AlphaFoldDB" id="A0AAD6INJ0"/>
<dbReference type="CDD" id="cd09917">
    <property type="entry name" value="F-box_SF"/>
    <property type="match status" value="1"/>
</dbReference>
<gene>
    <name evidence="4" type="ORF">N7460_000919</name>
</gene>
<dbReference type="Proteomes" id="UP001219568">
    <property type="component" value="Unassembled WGS sequence"/>
</dbReference>
<accession>A0AAD6INJ0</accession>
<keyword evidence="5" id="KW-1185">Reference proteome</keyword>
<evidence type="ECO:0000259" key="2">
    <source>
        <dbReference type="Pfam" id="PF12937"/>
    </source>
</evidence>
<dbReference type="EMBL" id="JAQJZL010000001">
    <property type="protein sequence ID" value="KAJ6057645.1"/>
    <property type="molecule type" value="Genomic_DNA"/>
</dbReference>
<dbReference type="InterPro" id="IPR036047">
    <property type="entry name" value="F-box-like_dom_sf"/>
</dbReference>
<feature type="signal peptide" evidence="1">
    <location>
        <begin position="1"/>
        <end position="24"/>
    </location>
</feature>
<protein>
    <recommendedName>
        <fullName evidence="6">F-box domain-containing protein</fullName>
    </recommendedName>
</protein>
<dbReference type="Pfam" id="PF12937">
    <property type="entry name" value="F-box-like"/>
    <property type="match status" value="1"/>
</dbReference>
<evidence type="ECO:0000259" key="3">
    <source>
        <dbReference type="Pfam" id="PF20183"/>
    </source>
</evidence>
<dbReference type="SUPFAM" id="SSF81383">
    <property type="entry name" value="F-box domain"/>
    <property type="match status" value="1"/>
</dbReference>
<feature type="domain" description="F-box" evidence="2">
    <location>
        <begin position="4"/>
        <end position="38"/>
    </location>
</feature>
<evidence type="ECO:0000313" key="5">
    <source>
        <dbReference type="Proteomes" id="UP001219568"/>
    </source>
</evidence>
<organism evidence="4 5">
    <name type="scientific">Penicillium canescens</name>
    <dbReference type="NCBI Taxonomy" id="5083"/>
    <lineage>
        <taxon>Eukaryota</taxon>
        <taxon>Fungi</taxon>
        <taxon>Dikarya</taxon>
        <taxon>Ascomycota</taxon>
        <taxon>Pezizomycotina</taxon>
        <taxon>Eurotiomycetes</taxon>
        <taxon>Eurotiomycetidae</taxon>
        <taxon>Eurotiales</taxon>
        <taxon>Aspergillaceae</taxon>
        <taxon>Penicillium</taxon>
    </lineage>
</organism>
<comment type="caution">
    <text evidence="4">The sequence shown here is derived from an EMBL/GenBank/DDBJ whole genome shotgun (WGS) entry which is preliminary data.</text>
</comment>
<feature type="domain" description="DUF6546" evidence="3">
    <location>
        <begin position="375"/>
        <end position="464"/>
    </location>
</feature>
<dbReference type="Pfam" id="PF20183">
    <property type="entry name" value="DUF6546"/>
    <property type="match status" value="1"/>
</dbReference>
<evidence type="ECO:0000256" key="1">
    <source>
        <dbReference type="SAM" id="SignalP"/>
    </source>
</evidence>
<dbReference type="InterPro" id="IPR001810">
    <property type="entry name" value="F-box_dom"/>
</dbReference>
<name>A0AAD6INJ0_PENCN</name>
<reference evidence="4" key="2">
    <citation type="submission" date="2023-01" db="EMBL/GenBank/DDBJ databases">
        <authorList>
            <person name="Petersen C."/>
        </authorList>
    </citation>
    <scope>NUCLEOTIDE SEQUENCE</scope>
    <source>
        <strain evidence="4">IBT 15450</strain>
    </source>
</reference>
<evidence type="ECO:0000313" key="4">
    <source>
        <dbReference type="EMBL" id="KAJ6057645.1"/>
    </source>
</evidence>
<keyword evidence="1" id="KW-0732">Signal</keyword>
<sequence length="471" mass="54050">MARSLPLEALLHIFSFLTDDLVSCAVVCREWQVAAERTTFSTLLANSSNLEDLRRIVGRTSTPWRPFFVRKLDFKCILPAYGVQARGRFEDENDRSSNDKAFTQAVTSLFKVLSSWSDDDRCKLELVIYARSPGDVESEPDWAKRKIRMQKNQAFPDEDLLWARYGSSYLQLTEEAHLSSAKCVVELQVRGSFPYRGFSPRSVSEIVCRLPRLRVLSANLSDNERRNPTMRDHLRNEFSQGVANWPPSLRTLWLNYQGDPAWDESFPLRKRTNPGTDPLCLALHRLTQQLEIVDLTPIMIGPELFWPASANKNIPYWPNLTKINVRYASATPSGTWLFERDPRWRDVSPGRYHTPTWNEGDPPGEKNINQFRTMPNRELNELYLAAGRAAQQMPRLRTMVLWANIGCSGDGLEEVINANPEHWFQYTSSSARATWVCTSEFHVAPEVREVWDAVAKSHGQSHITIEVCIFR</sequence>
<dbReference type="Gene3D" id="1.20.1280.50">
    <property type="match status" value="1"/>
</dbReference>
<proteinExistence type="predicted"/>
<evidence type="ECO:0008006" key="6">
    <source>
        <dbReference type="Google" id="ProtNLM"/>
    </source>
</evidence>
<feature type="chain" id="PRO_5042284312" description="F-box domain-containing protein" evidence="1">
    <location>
        <begin position="25"/>
        <end position="471"/>
    </location>
</feature>